<sequence>MTKGVSKRAIQPLSKLSATVSARISGNGIASGHRLYRSTIVKQQRNPSDDGLYTCRVTLDFWHFRQLLIQVLASLFIDGHTDFDFSNLVVALIPGWARL</sequence>
<dbReference type="Proteomes" id="UP000887013">
    <property type="component" value="Unassembled WGS sequence"/>
</dbReference>
<evidence type="ECO:0000313" key="2">
    <source>
        <dbReference type="Proteomes" id="UP000887013"/>
    </source>
</evidence>
<organism evidence="1 2">
    <name type="scientific">Nephila pilipes</name>
    <name type="common">Giant wood spider</name>
    <name type="synonym">Nephila maculata</name>
    <dbReference type="NCBI Taxonomy" id="299642"/>
    <lineage>
        <taxon>Eukaryota</taxon>
        <taxon>Metazoa</taxon>
        <taxon>Ecdysozoa</taxon>
        <taxon>Arthropoda</taxon>
        <taxon>Chelicerata</taxon>
        <taxon>Arachnida</taxon>
        <taxon>Araneae</taxon>
        <taxon>Araneomorphae</taxon>
        <taxon>Entelegynae</taxon>
        <taxon>Araneoidea</taxon>
        <taxon>Nephilidae</taxon>
        <taxon>Nephila</taxon>
    </lineage>
</organism>
<protein>
    <submittedName>
        <fullName evidence="1">Uncharacterized protein</fullName>
    </submittedName>
</protein>
<dbReference type="OrthoDB" id="6436919at2759"/>
<accession>A0A8X6SY75</accession>
<evidence type="ECO:0000313" key="1">
    <source>
        <dbReference type="EMBL" id="GFS68960.1"/>
    </source>
</evidence>
<gene>
    <name evidence="1" type="ORF">NPIL_609311</name>
</gene>
<proteinExistence type="predicted"/>
<comment type="caution">
    <text evidence="1">The sequence shown here is derived from an EMBL/GenBank/DDBJ whole genome shotgun (WGS) entry which is preliminary data.</text>
</comment>
<dbReference type="EMBL" id="BMAW01049052">
    <property type="protein sequence ID" value="GFS68960.1"/>
    <property type="molecule type" value="Genomic_DNA"/>
</dbReference>
<dbReference type="AlphaFoldDB" id="A0A8X6SY75"/>
<reference evidence="1" key="1">
    <citation type="submission" date="2020-08" db="EMBL/GenBank/DDBJ databases">
        <title>Multicomponent nature underlies the extraordinary mechanical properties of spider dragline silk.</title>
        <authorList>
            <person name="Kono N."/>
            <person name="Nakamura H."/>
            <person name="Mori M."/>
            <person name="Yoshida Y."/>
            <person name="Ohtoshi R."/>
            <person name="Malay A.D."/>
            <person name="Moran D.A.P."/>
            <person name="Tomita M."/>
            <person name="Numata K."/>
            <person name="Arakawa K."/>
        </authorList>
    </citation>
    <scope>NUCLEOTIDE SEQUENCE</scope>
</reference>
<name>A0A8X6SY75_NEPPI</name>
<keyword evidence="2" id="KW-1185">Reference proteome</keyword>